<feature type="transmembrane region" description="Helical" evidence="5">
    <location>
        <begin position="85"/>
        <end position="106"/>
    </location>
</feature>
<dbReference type="AlphaFoldDB" id="A0A1R4HBP5"/>
<dbReference type="Proteomes" id="UP000195667">
    <property type="component" value="Unassembled WGS sequence"/>
</dbReference>
<gene>
    <name evidence="7" type="ORF">CRENPOLYSF1_430119</name>
</gene>
<protein>
    <submittedName>
        <fullName evidence="7">Putative O-antigen polymerase</fullName>
    </submittedName>
</protein>
<dbReference type="Pfam" id="PF04932">
    <property type="entry name" value="Wzy_C"/>
    <property type="match status" value="1"/>
</dbReference>
<evidence type="ECO:0000256" key="2">
    <source>
        <dbReference type="ARBA" id="ARBA00022692"/>
    </source>
</evidence>
<dbReference type="EMBL" id="FUKI01000119">
    <property type="protein sequence ID" value="SJM93461.1"/>
    <property type="molecule type" value="Genomic_DNA"/>
</dbReference>
<sequence length="452" mass="50569">MKRQLDSLVNLFLVSAVLGSGCGYSHMYLFHICLVLLIGTSVILYLCGVQQLFIKPKILSSYFFLVMICWYTLGLMWSIEPSYTLQYLVYIILGVAIVYVIVGRVVSEESYQSIYDALKWVFLAEVVIAILEVFTPFRLPTSPFSEYASLFDRKATDFELFEADTVAYFKNMPTAFHGNPNNLAVVMATILPFFLFYPRLLVKILGTSLVLMIIIMAGSRGAFIGAVFGIVLYWALTDFRRILVLAVFGILASFLLVASIDKLKRSDNMRVVEFAYTADVLMDYASNDSKKDDNSVSIRQGLIKNGLDALYASGGLGVGGGGNQAVQESKGGNGAEGEISAMHNFWIEILVESGVGFFLCFVAWYLTMCFKLFFIYITTTSDFFKYQAGALLVSFAIFSVACISASSVIYHLPMWIMFGMALALINLWYNPYPMAWFVENESLPHKNTMEIT</sequence>
<dbReference type="PROSITE" id="PS51257">
    <property type="entry name" value="PROKAR_LIPOPROTEIN"/>
    <property type="match status" value="1"/>
</dbReference>
<feature type="transmembrane region" description="Helical" evidence="5">
    <location>
        <begin position="383"/>
        <end position="405"/>
    </location>
</feature>
<evidence type="ECO:0000256" key="3">
    <source>
        <dbReference type="ARBA" id="ARBA00022989"/>
    </source>
</evidence>
<feature type="transmembrane region" description="Helical" evidence="5">
    <location>
        <begin position="242"/>
        <end position="260"/>
    </location>
</feature>
<feature type="transmembrane region" description="Helical" evidence="5">
    <location>
        <begin position="59"/>
        <end position="79"/>
    </location>
</feature>
<organism evidence="7 8">
    <name type="scientific">Crenothrix polyspora</name>
    <dbReference type="NCBI Taxonomy" id="360316"/>
    <lineage>
        <taxon>Bacteria</taxon>
        <taxon>Pseudomonadati</taxon>
        <taxon>Pseudomonadota</taxon>
        <taxon>Gammaproteobacteria</taxon>
        <taxon>Methylococcales</taxon>
        <taxon>Crenotrichaceae</taxon>
        <taxon>Crenothrix</taxon>
    </lineage>
</organism>
<keyword evidence="3 5" id="KW-1133">Transmembrane helix</keyword>
<feature type="transmembrane region" description="Helical" evidence="5">
    <location>
        <begin position="29"/>
        <end position="47"/>
    </location>
</feature>
<evidence type="ECO:0000256" key="1">
    <source>
        <dbReference type="ARBA" id="ARBA00004141"/>
    </source>
</evidence>
<feature type="transmembrane region" description="Helical" evidence="5">
    <location>
        <begin position="183"/>
        <end position="202"/>
    </location>
</feature>
<dbReference type="InterPro" id="IPR007016">
    <property type="entry name" value="O-antigen_ligase-rel_domated"/>
</dbReference>
<evidence type="ECO:0000259" key="6">
    <source>
        <dbReference type="Pfam" id="PF04932"/>
    </source>
</evidence>
<dbReference type="PANTHER" id="PTHR37422:SF23">
    <property type="entry name" value="TEICHURONIC ACID BIOSYNTHESIS PROTEIN TUAE"/>
    <property type="match status" value="1"/>
</dbReference>
<feature type="domain" description="O-antigen ligase-related" evidence="6">
    <location>
        <begin position="208"/>
        <end position="361"/>
    </location>
</feature>
<name>A0A1R4HBP5_9GAMM</name>
<dbReference type="OrthoDB" id="9255580at2"/>
<accession>A0A1R4HBP5</accession>
<evidence type="ECO:0000313" key="8">
    <source>
        <dbReference type="Proteomes" id="UP000195667"/>
    </source>
</evidence>
<evidence type="ECO:0000256" key="4">
    <source>
        <dbReference type="ARBA" id="ARBA00023136"/>
    </source>
</evidence>
<dbReference type="InterPro" id="IPR051533">
    <property type="entry name" value="WaaL-like"/>
</dbReference>
<reference evidence="8" key="1">
    <citation type="submission" date="2017-02" db="EMBL/GenBank/DDBJ databases">
        <authorList>
            <person name="Daims H."/>
        </authorList>
    </citation>
    <scope>NUCLEOTIDE SEQUENCE [LARGE SCALE GENOMIC DNA]</scope>
</reference>
<evidence type="ECO:0000313" key="7">
    <source>
        <dbReference type="EMBL" id="SJM93461.1"/>
    </source>
</evidence>
<dbReference type="GO" id="GO:0016020">
    <property type="term" value="C:membrane"/>
    <property type="evidence" value="ECO:0007669"/>
    <property type="project" value="UniProtKB-SubCell"/>
</dbReference>
<proteinExistence type="predicted"/>
<feature type="transmembrane region" description="Helical" evidence="5">
    <location>
        <begin position="209"/>
        <end position="236"/>
    </location>
</feature>
<feature type="transmembrane region" description="Helical" evidence="5">
    <location>
        <begin position="118"/>
        <end position="137"/>
    </location>
</feature>
<keyword evidence="8" id="KW-1185">Reference proteome</keyword>
<keyword evidence="4 5" id="KW-0472">Membrane</keyword>
<dbReference type="PANTHER" id="PTHR37422">
    <property type="entry name" value="TEICHURONIC ACID BIOSYNTHESIS PROTEIN TUAE"/>
    <property type="match status" value="1"/>
</dbReference>
<keyword evidence="2 5" id="KW-0812">Transmembrane</keyword>
<evidence type="ECO:0000256" key="5">
    <source>
        <dbReference type="SAM" id="Phobius"/>
    </source>
</evidence>
<comment type="subcellular location">
    <subcellularLocation>
        <location evidence="1">Membrane</location>
        <topology evidence="1">Multi-pass membrane protein</topology>
    </subcellularLocation>
</comment>
<feature type="transmembrane region" description="Helical" evidence="5">
    <location>
        <begin position="412"/>
        <end position="429"/>
    </location>
</feature>
<feature type="transmembrane region" description="Helical" evidence="5">
    <location>
        <begin position="355"/>
        <end position="377"/>
    </location>
</feature>